<dbReference type="AlphaFoldDB" id="A0A0X8FBH3"/>
<comment type="similarity">
    <text evidence="5">Belongs to the purine/pyrimidine phosphoribosyltransferase family. PurR subfamily.</text>
</comment>
<dbReference type="Pfam" id="PF09182">
    <property type="entry name" value="PuR_N"/>
    <property type="match status" value="1"/>
</dbReference>
<reference evidence="9" key="2">
    <citation type="submission" date="2016-01" db="EMBL/GenBank/DDBJ databases">
        <title>Six Aerococcus type strain genome sequencing and assembly using PacBio and Illumina Hiseq.</title>
        <authorList>
            <person name="Carkaci D."/>
            <person name="Dargis R."/>
            <person name="Nielsen X.C."/>
            <person name="Skovgaard O."/>
            <person name="Fuursted K."/>
            <person name="Christensen J.J."/>
        </authorList>
    </citation>
    <scope>NUCLEOTIDE SEQUENCE [LARGE SCALE GENOMIC DNA]</scope>
    <source>
        <strain evidence="9">CCUG43001</strain>
    </source>
</reference>
<evidence type="ECO:0000256" key="5">
    <source>
        <dbReference type="ARBA" id="ARBA00049656"/>
    </source>
</evidence>
<accession>A0A0X8FBH3</accession>
<dbReference type="InterPro" id="IPR015265">
    <property type="entry name" value="PuR_N"/>
</dbReference>
<evidence type="ECO:0000259" key="7">
    <source>
        <dbReference type="Pfam" id="PF09182"/>
    </source>
</evidence>
<keyword evidence="4" id="KW-0804">Transcription</keyword>
<dbReference type="Proteomes" id="UP000069912">
    <property type="component" value="Chromosome"/>
</dbReference>
<dbReference type="KEGG" id="asan:AWM72_05565"/>
<dbReference type="InterPro" id="IPR036390">
    <property type="entry name" value="WH_DNA-bd_sf"/>
</dbReference>
<proteinExistence type="inferred from homology"/>
<dbReference type="GeneID" id="92903533"/>
<dbReference type="InterPro" id="IPR036388">
    <property type="entry name" value="WH-like_DNA-bd_sf"/>
</dbReference>
<dbReference type="Gene3D" id="1.10.10.10">
    <property type="entry name" value="Winged helix-like DNA-binding domain superfamily/Winged helix DNA-binding domain"/>
    <property type="match status" value="1"/>
</dbReference>
<feature type="domain" description="Phosphoribosyltransferase" evidence="6">
    <location>
        <begin position="115"/>
        <end position="244"/>
    </location>
</feature>
<evidence type="ECO:0000256" key="4">
    <source>
        <dbReference type="ARBA" id="ARBA00023163"/>
    </source>
</evidence>
<dbReference type="RefSeq" id="WP_067974534.1">
    <property type="nucleotide sequence ID" value="NZ_CP014160.1"/>
</dbReference>
<dbReference type="Gene3D" id="3.40.50.2020">
    <property type="match status" value="1"/>
</dbReference>
<evidence type="ECO:0000313" key="8">
    <source>
        <dbReference type="EMBL" id="AMB94261.1"/>
    </source>
</evidence>
<dbReference type="PANTHER" id="PTHR43864">
    <property type="entry name" value="HYPOXANTHINE/GUANINE PHOSPHORIBOSYLTRANSFERASE"/>
    <property type="match status" value="1"/>
</dbReference>
<dbReference type="Pfam" id="PF00156">
    <property type="entry name" value="Pribosyltran"/>
    <property type="match status" value="1"/>
</dbReference>
<dbReference type="InterPro" id="IPR010078">
    <property type="entry name" value="PurR_Bsub"/>
</dbReference>
<sequence length="274" mass="30018">MKLNRSHRLIAMTHYLLAHPHTLVSLSYFVDRFQSARSSISEDISILKKEFPNSNIGSIETVAGASGGVIFRPSIAPDQALERVQALCQELTDNDRILPGGYFYLTDILGDSDHLRLIGQIIASRYREAGATAIMTIATKGVPLAQAVSMYLNIPFVMVRRDSKVTEGATVSINYASQGQSRVEKMELTKNSLGEGEKVLIIDDFLNGGGTITGMLSMTKEFNATCVGICVLAEVQNPDREVAFDYQSLMQVVKSQDNTQLVEVLPGGIFDDHD</sequence>
<dbReference type="InterPro" id="IPR000836">
    <property type="entry name" value="PRTase_dom"/>
</dbReference>
<dbReference type="SUPFAM" id="SSF53271">
    <property type="entry name" value="PRTase-like"/>
    <property type="match status" value="1"/>
</dbReference>
<organism evidence="8 9">
    <name type="scientific">Aerococcus sanguinicola</name>
    <dbReference type="NCBI Taxonomy" id="119206"/>
    <lineage>
        <taxon>Bacteria</taxon>
        <taxon>Bacillati</taxon>
        <taxon>Bacillota</taxon>
        <taxon>Bacilli</taxon>
        <taxon>Lactobacillales</taxon>
        <taxon>Aerococcaceae</taxon>
        <taxon>Aerococcus</taxon>
    </lineage>
</organism>
<dbReference type="InterPro" id="IPR050118">
    <property type="entry name" value="Pur/Pyrimidine_PRTase"/>
</dbReference>
<dbReference type="GO" id="GO:0003677">
    <property type="term" value="F:DNA binding"/>
    <property type="evidence" value="ECO:0007669"/>
    <property type="project" value="UniProtKB-KW"/>
</dbReference>
<dbReference type="CDD" id="cd06223">
    <property type="entry name" value="PRTases_typeI"/>
    <property type="match status" value="1"/>
</dbReference>
<protein>
    <submittedName>
        <fullName evidence="8">Transcriptional regulator</fullName>
    </submittedName>
</protein>
<dbReference type="NCBIfam" id="TIGR01743">
    <property type="entry name" value="purR_Bsub"/>
    <property type="match status" value="1"/>
</dbReference>
<dbReference type="EMBL" id="CP014160">
    <property type="protein sequence ID" value="AMB94261.1"/>
    <property type="molecule type" value="Genomic_DNA"/>
</dbReference>
<dbReference type="InterPro" id="IPR029057">
    <property type="entry name" value="PRTase-like"/>
</dbReference>
<dbReference type="SUPFAM" id="SSF46785">
    <property type="entry name" value="Winged helix' DNA-binding domain"/>
    <property type="match status" value="1"/>
</dbReference>
<dbReference type="GO" id="GO:0045892">
    <property type="term" value="P:negative regulation of DNA-templated transcription"/>
    <property type="evidence" value="ECO:0007669"/>
    <property type="project" value="InterPro"/>
</dbReference>
<name>A0A0X8FBH3_9LACT</name>
<evidence type="ECO:0000313" key="9">
    <source>
        <dbReference type="Proteomes" id="UP000069912"/>
    </source>
</evidence>
<comment type="subunit">
    <text evidence="1">Homodimer.</text>
</comment>
<gene>
    <name evidence="8" type="ORF">AWM72_05565</name>
</gene>
<keyword evidence="3" id="KW-0238">DNA-binding</keyword>
<keyword evidence="2" id="KW-0805">Transcription regulation</keyword>
<dbReference type="PANTHER" id="PTHR43864:SF2">
    <property type="entry name" value="PUR OPERON REPRESSOR"/>
    <property type="match status" value="1"/>
</dbReference>
<evidence type="ECO:0000256" key="3">
    <source>
        <dbReference type="ARBA" id="ARBA00023125"/>
    </source>
</evidence>
<dbReference type="GO" id="GO:0045982">
    <property type="term" value="P:negative regulation of purine nucleobase metabolic process"/>
    <property type="evidence" value="ECO:0007669"/>
    <property type="project" value="InterPro"/>
</dbReference>
<evidence type="ECO:0000256" key="2">
    <source>
        <dbReference type="ARBA" id="ARBA00023015"/>
    </source>
</evidence>
<evidence type="ECO:0000259" key="6">
    <source>
        <dbReference type="Pfam" id="PF00156"/>
    </source>
</evidence>
<feature type="domain" description="Bacterial purine repressor N-terminal" evidence="7">
    <location>
        <begin position="5"/>
        <end position="73"/>
    </location>
</feature>
<keyword evidence="9" id="KW-1185">Reference proteome</keyword>
<reference evidence="8 9" key="1">
    <citation type="journal article" date="2016" name="Genome Announc.">
        <title>Complete Genome Sequences of Aerococcus christensenii CCUG 28831T, Aerococcus sanguinicola CCUG 43001T, Aerococcus urinae CCUG 36881T, Aerococcus urinaeequi CCUG 28094T, Aerococcus urinaehominis CCUG 42038 BT, and Aerococcus viridans CCUG 4311T.</title>
        <authorList>
            <person name="Carkaci D."/>
            <person name="Dargis R."/>
            <person name="Nielsen X.C."/>
            <person name="Skovgaard O."/>
            <person name="Fuursted K."/>
            <person name="Christensen J.J."/>
        </authorList>
    </citation>
    <scope>NUCLEOTIDE SEQUENCE [LARGE SCALE GENOMIC DNA]</scope>
    <source>
        <strain evidence="8 9">CCUG43001</strain>
    </source>
</reference>
<evidence type="ECO:0000256" key="1">
    <source>
        <dbReference type="ARBA" id="ARBA00011738"/>
    </source>
</evidence>